<dbReference type="CDD" id="cd16913">
    <property type="entry name" value="YkuD_like"/>
    <property type="match status" value="1"/>
</dbReference>
<dbReference type="GO" id="GO:0009252">
    <property type="term" value="P:peptidoglycan biosynthetic process"/>
    <property type="evidence" value="ECO:0007669"/>
    <property type="project" value="UniProtKB-UniPathway"/>
</dbReference>
<evidence type="ECO:0000256" key="4">
    <source>
        <dbReference type="ARBA" id="ARBA00022960"/>
    </source>
</evidence>
<keyword evidence="11" id="KW-1185">Reference proteome</keyword>
<evidence type="ECO:0000256" key="3">
    <source>
        <dbReference type="ARBA" id="ARBA00022679"/>
    </source>
</evidence>
<dbReference type="GO" id="GO:0071555">
    <property type="term" value="P:cell wall organization"/>
    <property type="evidence" value="ECO:0007669"/>
    <property type="project" value="UniProtKB-UniRule"/>
</dbReference>
<dbReference type="Proteomes" id="UP000318199">
    <property type="component" value="Unassembled WGS sequence"/>
</dbReference>
<dbReference type="GO" id="GO:0016740">
    <property type="term" value="F:transferase activity"/>
    <property type="evidence" value="ECO:0007669"/>
    <property type="project" value="UniProtKB-KW"/>
</dbReference>
<evidence type="ECO:0000256" key="1">
    <source>
        <dbReference type="ARBA" id="ARBA00004752"/>
    </source>
</evidence>
<dbReference type="SUPFAM" id="SSF141523">
    <property type="entry name" value="L,D-transpeptidase catalytic domain-like"/>
    <property type="match status" value="1"/>
</dbReference>
<keyword evidence="3" id="KW-0808">Transferase</keyword>
<dbReference type="GO" id="GO:0008360">
    <property type="term" value="P:regulation of cell shape"/>
    <property type="evidence" value="ECO:0007669"/>
    <property type="project" value="UniProtKB-UniRule"/>
</dbReference>
<evidence type="ECO:0000256" key="8">
    <source>
        <dbReference type="SAM" id="SignalP"/>
    </source>
</evidence>
<keyword evidence="4 7" id="KW-0133">Cell shape</keyword>
<feature type="domain" description="L,D-TPase catalytic" evidence="9">
    <location>
        <begin position="145"/>
        <end position="279"/>
    </location>
</feature>
<dbReference type="InterPro" id="IPR005490">
    <property type="entry name" value="LD_TPept_cat_dom"/>
</dbReference>
<organism evidence="10 11">
    <name type="scientific">Caenimonas sedimenti</name>
    <dbReference type="NCBI Taxonomy" id="2596921"/>
    <lineage>
        <taxon>Bacteria</taxon>
        <taxon>Pseudomonadati</taxon>
        <taxon>Pseudomonadota</taxon>
        <taxon>Betaproteobacteria</taxon>
        <taxon>Burkholderiales</taxon>
        <taxon>Comamonadaceae</taxon>
        <taxon>Caenimonas</taxon>
    </lineage>
</organism>
<evidence type="ECO:0000256" key="7">
    <source>
        <dbReference type="PROSITE-ProRule" id="PRU01373"/>
    </source>
</evidence>
<dbReference type="PANTHER" id="PTHR36699:SF1">
    <property type="entry name" value="L,D-TRANSPEPTIDASE YAFK-RELATED"/>
    <property type="match status" value="1"/>
</dbReference>
<dbReference type="Gene3D" id="2.40.440.10">
    <property type="entry name" value="L,D-transpeptidase catalytic domain-like"/>
    <property type="match status" value="1"/>
</dbReference>
<dbReference type="RefSeq" id="WP_145897338.1">
    <property type="nucleotide sequence ID" value="NZ_VOBQ01000032.1"/>
</dbReference>
<dbReference type="PROSITE" id="PS52029">
    <property type="entry name" value="LD_TPASE"/>
    <property type="match status" value="1"/>
</dbReference>
<name>A0A562ZEB9_9BURK</name>
<gene>
    <name evidence="10" type="ORF">FN976_28200</name>
</gene>
<dbReference type="OrthoDB" id="9809748at2"/>
<dbReference type="PANTHER" id="PTHR36699">
    <property type="entry name" value="LD-TRANSPEPTIDASE"/>
    <property type="match status" value="1"/>
</dbReference>
<feature type="signal peptide" evidence="8">
    <location>
        <begin position="1"/>
        <end position="20"/>
    </location>
</feature>
<evidence type="ECO:0000259" key="9">
    <source>
        <dbReference type="PROSITE" id="PS52029"/>
    </source>
</evidence>
<dbReference type="InterPro" id="IPR038063">
    <property type="entry name" value="Transpep_catalytic_dom"/>
</dbReference>
<comment type="similarity">
    <text evidence="2">Belongs to the YkuD family.</text>
</comment>
<keyword evidence="8" id="KW-0732">Signal</keyword>
<dbReference type="AlphaFoldDB" id="A0A562ZEB9"/>
<evidence type="ECO:0000256" key="6">
    <source>
        <dbReference type="ARBA" id="ARBA00023316"/>
    </source>
</evidence>
<comment type="pathway">
    <text evidence="1 7">Cell wall biogenesis; peptidoglycan biosynthesis.</text>
</comment>
<evidence type="ECO:0000256" key="2">
    <source>
        <dbReference type="ARBA" id="ARBA00005992"/>
    </source>
</evidence>
<keyword evidence="6 7" id="KW-0961">Cell wall biogenesis/degradation</keyword>
<protein>
    <submittedName>
        <fullName evidence="10">L,D-transpeptidase</fullName>
    </submittedName>
</protein>
<evidence type="ECO:0000256" key="5">
    <source>
        <dbReference type="ARBA" id="ARBA00022984"/>
    </source>
</evidence>
<reference evidence="10 11" key="1">
    <citation type="submission" date="2019-07" db="EMBL/GenBank/DDBJ databases">
        <title>Caenimonas sedimenti sp. nov., isolated from activated sludge.</title>
        <authorList>
            <person name="Xu J."/>
        </authorList>
    </citation>
    <scope>NUCLEOTIDE SEQUENCE [LARGE SCALE GENOMIC DNA]</scope>
    <source>
        <strain evidence="10 11">HX-9-20</strain>
    </source>
</reference>
<feature type="active site" description="Nucleophile" evidence="7">
    <location>
        <position position="255"/>
    </location>
</feature>
<proteinExistence type="inferred from homology"/>
<evidence type="ECO:0000313" key="11">
    <source>
        <dbReference type="Proteomes" id="UP000318199"/>
    </source>
</evidence>
<feature type="active site" description="Proton donor/acceptor" evidence="7">
    <location>
        <position position="238"/>
    </location>
</feature>
<dbReference type="Pfam" id="PF03734">
    <property type="entry name" value="YkuD"/>
    <property type="match status" value="1"/>
</dbReference>
<accession>A0A562ZEB9</accession>
<feature type="chain" id="PRO_5021920736" evidence="8">
    <location>
        <begin position="21"/>
        <end position="396"/>
    </location>
</feature>
<sequence length="396" mass="42681">MRAVFFALVSLSLGFGLASAAWGSAKPGLKATSARGEAAAERRLLDIYELVAAARSREALASAELLVRDHPNFQLAQLVYGDLLAARSGPITMLGDVQMRASEGSAVTLAAMREEALLRLRAHRELAPAGTMPSQFVQLSASQRHAIAIDTAKARLYLFENGPAGLKLVEHFYVSVGKLGVGKAVEGDQRTPLGVYFVVSNLDPKTLRDFYGAGALPINYPNRHDIRSGRTGRGIWIHGAPPGQFARAPKASDGCVVLANPDLSRILRTVDVGTPVVIAQSLQWLKAPQLESPRLGFRSELDAWRQAKETGDMARLRTMYVRDAIPAAALGAAVKQGARGPGDLSLLSWKEGSSETMVVTFNDGAATAASSGQVRRQYWTRDSGSWKIFYDGVIRR</sequence>
<dbReference type="UniPathway" id="UPA00219"/>
<keyword evidence="5 7" id="KW-0573">Peptidoglycan synthesis</keyword>
<dbReference type="EMBL" id="VOBQ01000032">
    <property type="protein sequence ID" value="TWO64420.1"/>
    <property type="molecule type" value="Genomic_DNA"/>
</dbReference>
<evidence type="ECO:0000313" key="10">
    <source>
        <dbReference type="EMBL" id="TWO64420.1"/>
    </source>
</evidence>
<comment type="caution">
    <text evidence="10">The sequence shown here is derived from an EMBL/GenBank/DDBJ whole genome shotgun (WGS) entry which is preliminary data.</text>
</comment>
<dbReference type="GO" id="GO:0004180">
    <property type="term" value="F:carboxypeptidase activity"/>
    <property type="evidence" value="ECO:0007669"/>
    <property type="project" value="UniProtKB-ARBA"/>
</dbReference>